<evidence type="ECO:0000256" key="1">
    <source>
        <dbReference type="SAM" id="MobiDB-lite"/>
    </source>
</evidence>
<protein>
    <submittedName>
        <fullName evidence="4">DUF4328 domain-containing protein</fullName>
    </submittedName>
</protein>
<evidence type="ECO:0000313" key="5">
    <source>
        <dbReference type="Proteomes" id="UP000266677"/>
    </source>
</evidence>
<dbReference type="OrthoDB" id="4774087at2"/>
<feature type="region of interest" description="Disordered" evidence="1">
    <location>
        <begin position="50"/>
        <end position="77"/>
    </location>
</feature>
<keyword evidence="2" id="KW-0812">Transmembrane</keyword>
<proteinExistence type="predicted"/>
<feature type="domain" description="DUF4328" evidence="3">
    <location>
        <begin position="133"/>
        <end position="284"/>
    </location>
</feature>
<sequence>MSTVVQPCARCGARWAVQGAPQHWCPRCRGVLLSPAPIDAPPERRNYRWVARRPDQRARRPGSGGARATGTPSYAEMPRWGLRDTPPAAAAARRLPLARFEVRSSGLLVAAAVAFGVAALAELLRYSILLHNRTRLIDPLVLALSDYFVIAAAAVALVGGLFAALGALGWLIAMRERAFGARGGRDPRPVWALALGCLVPVVNLVWPGVFLIETLGPRPEPHALRAVRIWWAGWVGGALLAAVAALWHLADSLQAKADGVLAAMYTDLAAAGMAVLTLWVMRLMEGRDLRGRERIAHRWVVAVDPAQPVIAPVRPASANALPQGAEGAVRARDEAGTAGTGAQQDTAQRAVVDIREYEEVVAK</sequence>
<feature type="transmembrane region" description="Helical" evidence="2">
    <location>
        <begin position="148"/>
        <end position="170"/>
    </location>
</feature>
<dbReference type="InterPro" id="IPR025565">
    <property type="entry name" value="DUF4328"/>
</dbReference>
<organism evidence="4 5">
    <name type="scientific">Nocardia panacis</name>
    <dbReference type="NCBI Taxonomy" id="2340916"/>
    <lineage>
        <taxon>Bacteria</taxon>
        <taxon>Bacillati</taxon>
        <taxon>Actinomycetota</taxon>
        <taxon>Actinomycetes</taxon>
        <taxon>Mycobacteriales</taxon>
        <taxon>Nocardiaceae</taxon>
        <taxon>Nocardia</taxon>
    </lineage>
</organism>
<feature type="transmembrane region" description="Helical" evidence="2">
    <location>
        <begin position="190"/>
        <end position="209"/>
    </location>
</feature>
<comment type="caution">
    <text evidence="4">The sequence shown here is derived from an EMBL/GenBank/DDBJ whole genome shotgun (WGS) entry which is preliminary data.</text>
</comment>
<dbReference type="Pfam" id="PF14219">
    <property type="entry name" value="DUF4328"/>
    <property type="match status" value="1"/>
</dbReference>
<feature type="transmembrane region" description="Helical" evidence="2">
    <location>
        <begin position="262"/>
        <end position="281"/>
    </location>
</feature>
<feature type="transmembrane region" description="Helical" evidence="2">
    <location>
        <begin position="107"/>
        <end position="128"/>
    </location>
</feature>
<keyword evidence="2" id="KW-0472">Membrane</keyword>
<evidence type="ECO:0000256" key="2">
    <source>
        <dbReference type="SAM" id="Phobius"/>
    </source>
</evidence>
<dbReference type="AlphaFoldDB" id="A0A3A4L415"/>
<dbReference type="EMBL" id="QZFU01000016">
    <property type="protein sequence ID" value="RJO77063.1"/>
    <property type="molecule type" value="Genomic_DNA"/>
</dbReference>
<dbReference type="Proteomes" id="UP000266677">
    <property type="component" value="Unassembled WGS sequence"/>
</dbReference>
<dbReference type="RefSeq" id="WP_120040208.1">
    <property type="nucleotide sequence ID" value="NZ_QZFU01000016.1"/>
</dbReference>
<gene>
    <name evidence="4" type="ORF">D5S18_12850</name>
</gene>
<feature type="transmembrane region" description="Helical" evidence="2">
    <location>
        <begin position="229"/>
        <end position="250"/>
    </location>
</feature>
<evidence type="ECO:0000259" key="3">
    <source>
        <dbReference type="Pfam" id="PF14219"/>
    </source>
</evidence>
<name>A0A3A4L415_9NOCA</name>
<accession>A0A3A4L415</accession>
<feature type="region of interest" description="Disordered" evidence="1">
    <location>
        <begin position="323"/>
        <end position="348"/>
    </location>
</feature>
<keyword evidence="5" id="KW-1185">Reference proteome</keyword>
<reference evidence="4 5" key="1">
    <citation type="submission" date="2018-09" db="EMBL/GenBank/DDBJ databases">
        <title>YIM PH21274 draft genome.</title>
        <authorList>
            <person name="Miao C."/>
        </authorList>
    </citation>
    <scope>NUCLEOTIDE SEQUENCE [LARGE SCALE GENOMIC DNA]</scope>
    <source>
        <strain evidence="4 5">YIM PH 21724</strain>
    </source>
</reference>
<keyword evidence="2" id="KW-1133">Transmembrane helix</keyword>
<evidence type="ECO:0000313" key="4">
    <source>
        <dbReference type="EMBL" id="RJO77063.1"/>
    </source>
</evidence>